<evidence type="ECO:0000313" key="2">
    <source>
        <dbReference type="Proteomes" id="UP000199632"/>
    </source>
</evidence>
<organism evidence="1 2">
    <name type="scientific">Asanoa ishikariensis</name>
    <dbReference type="NCBI Taxonomy" id="137265"/>
    <lineage>
        <taxon>Bacteria</taxon>
        <taxon>Bacillati</taxon>
        <taxon>Actinomycetota</taxon>
        <taxon>Actinomycetes</taxon>
        <taxon>Micromonosporales</taxon>
        <taxon>Micromonosporaceae</taxon>
        <taxon>Asanoa</taxon>
    </lineage>
</organism>
<dbReference type="RefSeq" id="WP_090804294.1">
    <property type="nucleotide sequence ID" value="NZ_BOND01000010.1"/>
</dbReference>
<dbReference type="Proteomes" id="UP000199632">
    <property type="component" value="Unassembled WGS sequence"/>
</dbReference>
<sequence length="298" mass="32266">MRPPLLEWQVFRGSAAVAAGLLSVHQLRGRGWTRLRHDVYCDSRLAADHALLCRATLARLPPESVVLAGPSAAHAHGVLSAAGPDDLVHLILRADRRVGRQVGTRLHRVPLDPTDLCHVDLPGGSSLVLATVPARTAWDAAVWLPLADAVALTDGLLFRRLVTTAALREVAARLAERPGGRRAGHTLGLADGHAASRAESLLRVRLFLAGLPMGVARPPIFTVAPCLAWPEFRVALFRTPDRAGEAVMIDDGWLVLRLAPQTEFPEVVRHLRAALSGRGWRNTRKQDVVESALSSTMR</sequence>
<evidence type="ECO:0008006" key="3">
    <source>
        <dbReference type="Google" id="ProtNLM"/>
    </source>
</evidence>
<dbReference type="STRING" id="137265.SAMN05421684_8104"/>
<keyword evidence="2" id="KW-1185">Reference proteome</keyword>
<name>A0A1H3UUP8_9ACTN</name>
<evidence type="ECO:0000313" key="1">
    <source>
        <dbReference type="EMBL" id="SDZ66107.1"/>
    </source>
</evidence>
<dbReference type="AlphaFoldDB" id="A0A1H3UUP8"/>
<protein>
    <recommendedName>
        <fullName evidence="3">Transcriptional regulator, AbiEi antitoxin, Type IV TA system</fullName>
    </recommendedName>
</protein>
<gene>
    <name evidence="1" type="ORF">SAMN05421684_8104</name>
</gene>
<proteinExistence type="predicted"/>
<accession>A0A1H3UUP8</accession>
<dbReference type="OrthoDB" id="3173471at2"/>
<reference evidence="2" key="1">
    <citation type="submission" date="2016-10" db="EMBL/GenBank/DDBJ databases">
        <authorList>
            <person name="Varghese N."/>
            <person name="Submissions S."/>
        </authorList>
    </citation>
    <scope>NUCLEOTIDE SEQUENCE [LARGE SCALE GENOMIC DNA]</scope>
    <source>
        <strain evidence="2">DSM 44718</strain>
    </source>
</reference>
<dbReference type="EMBL" id="FNQB01000006">
    <property type="protein sequence ID" value="SDZ66107.1"/>
    <property type="molecule type" value="Genomic_DNA"/>
</dbReference>